<comment type="caution">
    <text evidence="1">The sequence shown here is derived from an EMBL/GenBank/DDBJ whole genome shotgun (WGS) entry which is preliminary data.</text>
</comment>
<dbReference type="Proteomes" id="UP001558652">
    <property type="component" value="Unassembled WGS sequence"/>
</dbReference>
<accession>A0ABD0ZH56</accession>
<evidence type="ECO:0000313" key="1">
    <source>
        <dbReference type="EMBL" id="KAL1139439.1"/>
    </source>
</evidence>
<name>A0ABD0ZH56_9HEMI</name>
<reference evidence="1 2" key="1">
    <citation type="submission" date="2024-07" db="EMBL/GenBank/DDBJ databases">
        <title>Chromosome-level genome assembly of the water stick insect Ranatra chinensis (Heteroptera: Nepidae).</title>
        <authorList>
            <person name="Liu X."/>
        </authorList>
    </citation>
    <scope>NUCLEOTIDE SEQUENCE [LARGE SCALE GENOMIC DNA]</scope>
    <source>
        <strain evidence="1">Cailab_2021Rc</strain>
        <tissue evidence="1">Muscle</tissue>
    </source>
</reference>
<dbReference type="EMBL" id="JBFDAA010000002">
    <property type="protein sequence ID" value="KAL1139439.1"/>
    <property type="molecule type" value="Genomic_DNA"/>
</dbReference>
<organism evidence="1 2">
    <name type="scientific">Ranatra chinensis</name>
    <dbReference type="NCBI Taxonomy" id="642074"/>
    <lineage>
        <taxon>Eukaryota</taxon>
        <taxon>Metazoa</taxon>
        <taxon>Ecdysozoa</taxon>
        <taxon>Arthropoda</taxon>
        <taxon>Hexapoda</taxon>
        <taxon>Insecta</taxon>
        <taxon>Pterygota</taxon>
        <taxon>Neoptera</taxon>
        <taxon>Paraneoptera</taxon>
        <taxon>Hemiptera</taxon>
        <taxon>Heteroptera</taxon>
        <taxon>Panheteroptera</taxon>
        <taxon>Nepomorpha</taxon>
        <taxon>Nepidae</taxon>
        <taxon>Ranatrinae</taxon>
        <taxon>Ranatra</taxon>
    </lineage>
</organism>
<gene>
    <name evidence="1" type="ORF">AAG570_006423</name>
</gene>
<protein>
    <submittedName>
        <fullName evidence="1">Uncharacterized protein</fullName>
    </submittedName>
</protein>
<keyword evidence="2" id="KW-1185">Reference proteome</keyword>
<sequence length="181" mass="20261">MFGRWDKCFLVEVPEGGCVVPRSVGVAYTSPIYPPLAPTVIITIICLKKNLNRRFLFLACFYVRPKLLKVVSTRQFDSGVIEVGKGYQSLKDLPTFSADRDGVCGKSKVQTHKRIETGGDALERCGQSHRLQITSRFPVTVPENDDDVRRAFKARDIFSSSETNFTLTSELSDVHICNLSK</sequence>
<evidence type="ECO:0000313" key="2">
    <source>
        <dbReference type="Proteomes" id="UP001558652"/>
    </source>
</evidence>
<dbReference type="AlphaFoldDB" id="A0ABD0ZH56"/>
<proteinExistence type="predicted"/>